<dbReference type="EMBL" id="UZAL01052254">
    <property type="protein sequence ID" value="VDP87626.1"/>
    <property type="molecule type" value="Genomic_DNA"/>
</dbReference>
<dbReference type="AlphaFoldDB" id="A0A183Q7H2"/>
<proteinExistence type="predicted"/>
<evidence type="ECO:0000313" key="2">
    <source>
        <dbReference type="Proteomes" id="UP000269396"/>
    </source>
</evidence>
<protein>
    <submittedName>
        <fullName evidence="1">Uncharacterized protein</fullName>
    </submittedName>
</protein>
<sequence>MRSLDYDVHQSNLSESDMFPSILMLTKSLKIKISNYNSISPSPYSSPYSPVFIQNKSITLQSIIDENDNKHYSMNNMLKDKSQQSYHCSQVRCIQSDCSIKTHHDRFHNQEDNLYHHDTLKVINIQNCDDNDNDVDDDHTIWDKIIPVCYQVNSNSNINESDHYPFELNETYGNDFQLGYSIKKNSLYYDTPKQINTQNCNNNNNNNNN</sequence>
<evidence type="ECO:0000313" key="1">
    <source>
        <dbReference type="EMBL" id="VDP87626.1"/>
    </source>
</evidence>
<organism evidence="1 2">
    <name type="scientific">Schistosoma mattheei</name>
    <dbReference type="NCBI Taxonomy" id="31246"/>
    <lineage>
        <taxon>Eukaryota</taxon>
        <taxon>Metazoa</taxon>
        <taxon>Spiralia</taxon>
        <taxon>Lophotrochozoa</taxon>
        <taxon>Platyhelminthes</taxon>
        <taxon>Trematoda</taxon>
        <taxon>Digenea</taxon>
        <taxon>Strigeidida</taxon>
        <taxon>Schistosomatoidea</taxon>
        <taxon>Schistosomatidae</taxon>
        <taxon>Schistosoma</taxon>
    </lineage>
</organism>
<dbReference type="Proteomes" id="UP000269396">
    <property type="component" value="Unassembled WGS sequence"/>
</dbReference>
<gene>
    <name evidence="1" type="ORF">SMTD_LOCUS22557</name>
</gene>
<reference evidence="1 2" key="1">
    <citation type="submission" date="2018-11" db="EMBL/GenBank/DDBJ databases">
        <authorList>
            <consortium name="Pathogen Informatics"/>
        </authorList>
    </citation>
    <scope>NUCLEOTIDE SEQUENCE [LARGE SCALE GENOMIC DNA]</scope>
    <source>
        <strain>Denwood</strain>
        <strain evidence="2">Zambia</strain>
    </source>
</reference>
<keyword evidence="2" id="KW-1185">Reference proteome</keyword>
<accession>A0A183Q7H2</accession>
<dbReference type="STRING" id="31246.A0A183Q7H2"/>
<name>A0A183Q7H2_9TREM</name>
<feature type="non-terminal residue" evidence="1">
    <location>
        <position position="209"/>
    </location>
</feature>